<dbReference type="Pfam" id="PF10791">
    <property type="entry name" value="F1F0-ATPsyn_F"/>
    <property type="match status" value="1"/>
</dbReference>
<dbReference type="AlphaFoldDB" id="A0A0B7NUR2"/>
<dbReference type="InterPro" id="IPR019727">
    <property type="entry name" value="ATP_synth_F0_fsu_mt_fun"/>
</dbReference>
<gene>
    <name evidence="1" type="primary">PARPA_13267.1 scaffold 46269</name>
</gene>
<dbReference type="PANTHER" id="PTHR28161:SF1">
    <property type="entry name" value="ATP SYNTHASE SUBUNIT F, MITOCHONDRIAL"/>
    <property type="match status" value="1"/>
</dbReference>
<dbReference type="PANTHER" id="PTHR28161">
    <property type="entry name" value="ATP SYNTHASE SUBUNIT F, MITOCHONDRIAL"/>
    <property type="match status" value="1"/>
</dbReference>
<dbReference type="STRING" id="35722.A0A0B7NUR2"/>
<sequence length="125" mass="13938">MSAIFRRAYTTKTLIPPNVAAATRLSGSAKDGQISQLVSFYKKLPKGTVEAPKPSGPWGHYKARYIDGDNASVTPLIHLIFGVFAIGYTIDYHFHLSKLFGLVKNSAKEINELFFAEHHKNVEHH</sequence>
<dbReference type="Proteomes" id="UP000054107">
    <property type="component" value="Unassembled WGS sequence"/>
</dbReference>
<evidence type="ECO:0008006" key="3">
    <source>
        <dbReference type="Google" id="ProtNLM"/>
    </source>
</evidence>
<evidence type="ECO:0000313" key="2">
    <source>
        <dbReference type="Proteomes" id="UP000054107"/>
    </source>
</evidence>
<proteinExistence type="predicted"/>
<reference evidence="1 2" key="1">
    <citation type="submission" date="2014-09" db="EMBL/GenBank/DDBJ databases">
        <authorList>
            <person name="Ellenberger Sabrina"/>
        </authorList>
    </citation>
    <scope>NUCLEOTIDE SEQUENCE [LARGE SCALE GENOMIC DNA]</scope>
    <source>
        <strain evidence="1 2">CBS 412.66</strain>
    </source>
</reference>
<dbReference type="EMBL" id="LN733967">
    <property type="protein sequence ID" value="CEP18958.1"/>
    <property type="molecule type" value="Genomic_DNA"/>
</dbReference>
<protein>
    <recommendedName>
        <fullName evidence="3">ATP synthase subunit f, mitochondrial</fullName>
    </recommendedName>
</protein>
<name>A0A0B7NUR2_9FUNG</name>
<dbReference type="OrthoDB" id="5561579at2759"/>
<keyword evidence="2" id="KW-1185">Reference proteome</keyword>
<dbReference type="GO" id="GO:0046933">
    <property type="term" value="F:proton-transporting ATP synthase activity, rotational mechanism"/>
    <property type="evidence" value="ECO:0007669"/>
    <property type="project" value="TreeGrafter"/>
</dbReference>
<organism evidence="1 2">
    <name type="scientific">Parasitella parasitica</name>
    <dbReference type="NCBI Taxonomy" id="35722"/>
    <lineage>
        <taxon>Eukaryota</taxon>
        <taxon>Fungi</taxon>
        <taxon>Fungi incertae sedis</taxon>
        <taxon>Mucoromycota</taxon>
        <taxon>Mucoromycotina</taxon>
        <taxon>Mucoromycetes</taxon>
        <taxon>Mucorales</taxon>
        <taxon>Mucorineae</taxon>
        <taxon>Mucoraceae</taxon>
        <taxon>Parasitella</taxon>
    </lineage>
</organism>
<accession>A0A0B7NUR2</accession>
<evidence type="ECO:0000313" key="1">
    <source>
        <dbReference type="EMBL" id="CEP18958.1"/>
    </source>
</evidence>